<dbReference type="PANTHER" id="PTHR35010">
    <property type="entry name" value="BLL4672 PROTEIN-RELATED"/>
    <property type="match status" value="1"/>
</dbReference>
<keyword evidence="3" id="KW-1185">Reference proteome</keyword>
<sequence>MTAADELGAFLRARRARIQPTDVGLPSGSGLRRTPGLRREELAALAGISIEYCIRLEQGKESNPSGPVLDALARALRLDQEERAHLYGLANQAARRAPGVPASQHAVRPGTRQLMETVRPCPAYVLNRTNDILAANPEGIALLAGIAEWPPERRNTIRYTFLHPTARTLYPDWRKAAADSLAQLRLVQATDANAADLAALVEELDAHSEEFACMWNRYDVGRRRSGRKTFRHPQAGTFTLTSESLHLDDRSQRLTVFQADPGSLDQDALKVLSAVTSLTDLP</sequence>
<evidence type="ECO:0000313" key="2">
    <source>
        <dbReference type="EMBL" id="TWV57420.1"/>
    </source>
</evidence>
<dbReference type="InterPro" id="IPR041413">
    <property type="entry name" value="MLTR_LBD"/>
</dbReference>
<evidence type="ECO:0000313" key="3">
    <source>
        <dbReference type="Proteomes" id="UP000320481"/>
    </source>
</evidence>
<protein>
    <submittedName>
        <fullName evidence="2">Helix-turn-helix domain-containing protein</fullName>
    </submittedName>
</protein>
<dbReference type="Pfam" id="PF13560">
    <property type="entry name" value="HTH_31"/>
    <property type="match status" value="1"/>
</dbReference>
<dbReference type="AlphaFoldDB" id="A0A5C6K2X4"/>
<name>A0A5C6K2X4_9ACTN</name>
<dbReference type="Gene3D" id="1.10.260.40">
    <property type="entry name" value="lambda repressor-like DNA-binding domains"/>
    <property type="match status" value="1"/>
</dbReference>
<organism evidence="2 3">
    <name type="scientific">Streptomyces misionensis</name>
    <dbReference type="NCBI Taxonomy" id="67331"/>
    <lineage>
        <taxon>Bacteria</taxon>
        <taxon>Bacillati</taxon>
        <taxon>Actinomycetota</taxon>
        <taxon>Actinomycetes</taxon>
        <taxon>Kitasatosporales</taxon>
        <taxon>Streptomycetaceae</taxon>
        <taxon>Streptomyces</taxon>
    </lineage>
</organism>
<accession>A0A5C6K2X4</accession>
<dbReference type="SMART" id="SM00530">
    <property type="entry name" value="HTH_XRE"/>
    <property type="match status" value="1"/>
</dbReference>
<dbReference type="PANTHER" id="PTHR35010:SF2">
    <property type="entry name" value="BLL4672 PROTEIN"/>
    <property type="match status" value="1"/>
</dbReference>
<dbReference type="SUPFAM" id="SSF47413">
    <property type="entry name" value="lambda repressor-like DNA-binding domains"/>
    <property type="match status" value="1"/>
</dbReference>
<dbReference type="Proteomes" id="UP000320481">
    <property type="component" value="Unassembled WGS sequence"/>
</dbReference>
<dbReference type="PROSITE" id="PS50943">
    <property type="entry name" value="HTH_CROC1"/>
    <property type="match status" value="1"/>
</dbReference>
<reference evidence="2" key="1">
    <citation type="journal article" date="2019" name="Microbiol. Resour. Announc.">
        <title>Draft Genomic Sequences of Streptomyces misionensis and Streptomyces albidoflavus, bacteria applied for phytopathogen biocontrol.</title>
        <authorList>
            <person name="Pylro V."/>
            <person name="Dias A."/>
            <person name="Andreote F."/>
            <person name="Varani A."/>
            <person name="Andreote C."/>
            <person name="Bernardo E."/>
            <person name="Martins T."/>
        </authorList>
    </citation>
    <scope>NUCLEOTIDE SEQUENCE [LARGE SCALE GENOMIC DNA]</scope>
    <source>
        <strain evidence="2">66</strain>
    </source>
</reference>
<dbReference type="GO" id="GO:0003677">
    <property type="term" value="F:DNA binding"/>
    <property type="evidence" value="ECO:0007669"/>
    <property type="project" value="InterPro"/>
</dbReference>
<dbReference type="RefSeq" id="WP_146463438.1">
    <property type="nucleotide sequence ID" value="NZ_VOGW01000013.1"/>
</dbReference>
<dbReference type="CDD" id="cd00093">
    <property type="entry name" value="HTH_XRE"/>
    <property type="match status" value="1"/>
</dbReference>
<dbReference type="Pfam" id="PF17765">
    <property type="entry name" value="MLTR_LBD"/>
    <property type="match status" value="1"/>
</dbReference>
<dbReference type="InterPro" id="IPR001387">
    <property type="entry name" value="Cro/C1-type_HTH"/>
</dbReference>
<dbReference type="EMBL" id="VOGW01000013">
    <property type="protein sequence ID" value="TWV57420.1"/>
    <property type="molecule type" value="Genomic_DNA"/>
</dbReference>
<dbReference type="InterPro" id="IPR010982">
    <property type="entry name" value="Lambda_DNA-bd_dom_sf"/>
</dbReference>
<feature type="domain" description="HTH cro/C1-type" evidence="1">
    <location>
        <begin position="36"/>
        <end position="83"/>
    </location>
</feature>
<dbReference type="Gene3D" id="3.30.450.180">
    <property type="match status" value="1"/>
</dbReference>
<comment type="caution">
    <text evidence="2">The sequence shown here is derived from an EMBL/GenBank/DDBJ whole genome shotgun (WGS) entry which is preliminary data.</text>
</comment>
<gene>
    <name evidence="2" type="ORF">FRZ03_02190</name>
</gene>
<evidence type="ECO:0000259" key="1">
    <source>
        <dbReference type="PROSITE" id="PS50943"/>
    </source>
</evidence>
<proteinExistence type="predicted"/>